<name>A0AA38I2U5_9CUCU</name>
<gene>
    <name evidence="1" type="ORF">Zmor_019927</name>
</gene>
<reference evidence="1" key="1">
    <citation type="journal article" date="2023" name="G3 (Bethesda)">
        <title>Whole genome assemblies of Zophobas morio and Tenebrio molitor.</title>
        <authorList>
            <person name="Kaur S."/>
            <person name="Stinson S.A."/>
            <person name="diCenzo G.C."/>
        </authorList>
    </citation>
    <scope>NUCLEOTIDE SEQUENCE</scope>
    <source>
        <strain evidence="1">QUZm001</strain>
    </source>
</reference>
<protein>
    <submittedName>
        <fullName evidence="1">Uncharacterized protein</fullName>
    </submittedName>
</protein>
<accession>A0AA38I2U5</accession>
<dbReference type="Proteomes" id="UP001168821">
    <property type="component" value="Unassembled WGS sequence"/>
</dbReference>
<sequence length="120" mass="13846">MAHRNLGKYLKGDEGLIKARGNGHSENNRFTHRNRIDRGEIYYATYNEIMRLFFQPEKKKRVNSEERKASRRTASLQRSLQEFLEDNGGVVGGMGLCIRVMNGTVVYECCGLNKTVKRFD</sequence>
<proteinExistence type="predicted"/>
<comment type="caution">
    <text evidence="1">The sequence shown here is derived from an EMBL/GenBank/DDBJ whole genome shotgun (WGS) entry which is preliminary data.</text>
</comment>
<evidence type="ECO:0000313" key="2">
    <source>
        <dbReference type="Proteomes" id="UP001168821"/>
    </source>
</evidence>
<keyword evidence="2" id="KW-1185">Reference proteome</keyword>
<dbReference type="EMBL" id="JALNTZ010000006">
    <property type="protein sequence ID" value="KAJ3648092.1"/>
    <property type="molecule type" value="Genomic_DNA"/>
</dbReference>
<dbReference type="AlphaFoldDB" id="A0AA38I2U5"/>
<evidence type="ECO:0000313" key="1">
    <source>
        <dbReference type="EMBL" id="KAJ3648092.1"/>
    </source>
</evidence>
<organism evidence="1 2">
    <name type="scientific">Zophobas morio</name>
    <dbReference type="NCBI Taxonomy" id="2755281"/>
    <lineage>
        <taxon>Eukaryota</taxon>
        <taxon>Metazoa</taxon>
        <taxon>Ecdysozoa</taxon>
        <taxon>Arthropoda</taxon>
        <taxon>Hexapoda</taxon>
        <taxon>Insecta</taxon>
        <taxon>Pterygota</taxon>
        <taxon>Neoptera</taxon>
        <taxon>Endopterygota</taxon>
        <taxon>Coleoptera</taxon>
        <taxon>Polyphaga</taxon>
        <taxon>Cucujiformia</taxon>
        <taxon>Tenebrionidae</taxon>
        <taxon>Zophobas</taxon>
    </lineage>
</organism>